<evidence type="ECO:0000256" key="1">
    <source>
        <dbReference type="SAM" id="Phobius"/>
    </source>
</evidence>
<comment type="caution">
    <text evidence="2">The sequence shown here is derived from an EMBL/GenBank/DDBJ whole genome shotgun (WGS) entry which is preliminary data.</text>
</comment>
<evidence type="ECO:0000313" key="3">
    <source>
        <dbReference type="Proteomes" id="UP001183226"/>
    </source>
</evidence>
<accession>A0ABU2KPZ9</accession>
<proteinExistence type="predicted"/>
<protein>
    <submittedName>
        <fullName evidence="2">Uncharacterized protein</fullName>
    </submittedName>
</protein>
<organism evidence="2 3">
    <name type="scientific">Streptomonospora wellingtoniae</name>
    <dbReference type="NCBI Taxonomy" id="3075544"/>
    <lineage>
        <taxon>Bacteria</taxon>
        <taxon>Bacillati</taxon>
        <taxon>Actinomycetota</taxon>
        <taxon>Actinomycetes</taxon>
        <taxon>Streptosporangiales</taxon>
        <taxon>Nocardiopsidaceae</taxon>
        <taxon>Streptomonospora</taxon>
    </lineage>
</organism>
<dbReference type="EMBL" id="JAVREK010000003">
    <property type="protein sequence ID" value="MDT0301338.1"/>
    <property type="molecule type" value="Genomic_DNA"/>
</dbReference>
<dbReference type="RefSeq" id="WP_311543775.1">
    <property type="nucleotide sequence ID" value="NZ_JAVREK010000003.1"/>
</dbReference>
<name>A0ABU2KPZ9_9ACTN</name>
<sequence length="108" mass="11325">MDAFISDDGTADRMGTLARLVGLVLVGCVIGRRSTSSCRLRCATAAPKESSRARKEKLLESGAAGGIDVLDGRNRGGLLLEAHRPMAEIPGADEALVPDEPPVRAGQR</sequence>
<keyword evidence="1" id="KW-1133">Transmembrane helix</keyword>
<feature type="transmembrane region" description="Helical" evidence="1">
    <location>
        <begin position="14"/>
        <end position="31"/>
    </location>
</feature>
<gene>
    <name evidence="2" type="ORF">RM446_04335</name>
</gene>
<evidence type="ECO:0000313" key="2">
    <source>
        <dbReference type="EMBL" id="MDT0301338.1"/>
    </source>
</evidence>
<keyword evidence="1" id="KW-0472">Membrane</keyword>
<dbReference type="Proteomes" id="UP001183226">
    <property type="component" value="Unassembled WGS sequence"/>
</dbReference>
<keyword evidence="3" id="KW-1185">Reference proteome</keyword>
<keyword evidence="1" id="KW-0812">Transmembrane</keyword>
<reference evidence="3" key="1">
    <citation type="submission" date="2023-07" db="EMBL/GenBank/DDBJ databases">
        <title>30 novel species of actinomycetes from the DSMZ collection.</title>
        <authorList>
            <person name="Nouioui I."/>
        </authorList>
    </citation>
    <scope>NUCLEOTIDE SEQUENCE [LARGE SCALE GENOMIC DNA]</scope>
    <source>
        <strain evidence="3">DSM 45055</strain>
    </source>
</reference>